<keyword evidence="3" id="KW-1185">Reference proteome</keyword>
<sequence>MAKKLSKTTNSQDDDEVINCSFGSDS</sequence>
<comment type="caution">
    <text evidence="2">The sequence shown here is derived from an EMBL/GenBank/DDBJ whole genome shotgun (WGS) entry which is preliminary data.</text>
</comment>
<dbReference type="Gramene" id="OMO71272">
    <property type="protein sequence ID" value="OMO71272"/>
    <property type="gene ID" value="CCACVL1_18321"/>
</dbReference>
<evidence type="ECO:0000313" key="2">
    <source>
        <dbReference type="EMBL" id="OMO71272.1"/>
    </source>
</evidence>
<accession>A0A1R3HLW7</accession>
<evidence type="ECO:0000313" key="3">
    <source>
        <dbReference type="Proteomes" id="UP000188268"/>
    </source>
</evidence>
<reference evidence="2 3" key="1">
    <citation type="submission" date="2013-09" db="EMBL/GenBank/DDBJ databases">
        <title>Corchorus capsularis genome sequencing.</title>
        <authorList>
            <person name="Alam M."/>
            <person name="Haque M.S."/>
            <person name="Islam M.S."/>
            <person name="Emdad E.M."/>
            <person name="Islam M.M."/>
            <person name="Ahmed B."/>
            <person name="Halim A."/>
            <person name="Hossen Q.M.M."/>
            <person name="Hossain M.Z."/>
            <person name="Ahmed R."/>
            <person name="Khan M.M."/>
            <person name="Islam R."/>
            <person name="Rashid M.M."/>
            <person name="Khan S.A."/>
            <person name="Rahman M.S."/>
            <person name="Alam M."/>
        </authorList>
    </citation>
    <scope>NUCLEOTIDE SEQUENCE [LARGE SCALE GENOMIC DNA]</scope>
    <source>
        <strain evidence="3">cv. CVL-1</strain>
        <tissue evidence="2">Whole seedling</tissue>
    </source>
</reference>
<proteinExistence type="predicted"/>
<name>A0A1R3HLW7_COCAP</name>
<dbReference type="AlphaFoldDB" id="A0A1R3HLW7"/>
<feature type="region of interest" description="Disordered" evidence="1">
    <location>
        <begin position="1"/>
        <end position="26"/>
    </location>
</feature>
<dbReference type="EMBL" id="AWWV01011657">
    <property type="protein sequence ID" value="OMO71272.1"/>
    <property type="molecule type" value="Genomic_DNA"/>
</dbReference>
<organism evidence="2 3">
    <name type="scientific">Corchorus capsularis</name>
    <name type="common">Jute</name>
    <dbReference type="NCBI Taxonomy" id="210143"/>
    <lineage>
        <taxon>Eukaryota</taxon>
        <taxon>Viridiplantae</taxon>
        <taxon>Streptophyta</taxon>
        <taxon>Embryophyta</taxon>
        <taxon>Tracheophyta</taxon>
        <taxon>Spermatophyta</taxon>
        <taxon>Magnoliopsida</taxon>
        <taxon>eudicotyledons</taxon>
        <taxon>Gunneridae</taxon>
        <taxon>Pentapetalae</taxon>
        <taxon>rosids</taxon>
        <taxon>malvids</taxon>
        <taxon>Malvales</taxon>
        <taxon>Malvaceae</taxon>
        <taxon>Grewioideae</taxon>
        <taxon>Apeibeae</taxon>
        <taxon>Corchorus</taxon>
    </lineage>
</organism>
<gene>
    <name evidence="2" type="ORF">CCACVL1_18321</name>
</gene>
<protein>
    <submittedName>
        <fullName evidence="2">Uncharacterized protein</fullName>
    </submittedName>
</protein>
<evidence type="ECO:0000256" key="1">
    <source>
        <dbReference type="SAM" id="MobiDB-lite"/>
    </source>
</evidence>
<dbReference type="Proteomes" id="UP000188268">
    <property type="component" value="Unassembled WGS sequence"/>
</dbReference>